<feature type="compositionally biased region" description="Polar residues" evidence="1">
    <location>
        <begin position="257"/>
        <end position="275"/>
    </location>
</feature>
<evidence type="ECO:0000313" key="4">
    <source>
        <dbReference type="Proteomes" id="UP001629113"/>
    </source>
</evidence>
<dbReference type="Gene3D" id="3.30.160.60">
    <property type="entry name" value="Classic Zinc Finger"/>
    <property type="match status" value="2"/>
</dbReference>
<evidence type="ECO:0000256" key="1">
    <source>
        <dbReference type="SAM" id="MobiDB-lite"/>
    </source>
</evidence>
<name>A0ABR4PCM5_9HELO</name>
<dbReference type="SUPFAM" id="SSF57667">
    <property type="entry name" value="beta-beta-alpha zinc fingers"/>
    <property type="match status" value="1"/>
</dbReference>
<feature type="region of interest" description="Disordered" evidence="1">
    <location>
        <begin position="97"/>
        <end position="124"/>
    </location>
</feature>
<proteinExistence type="predicted"/>
<dbReference type="SMART" id="SM00355">
    <property type="entry name" value="ZnF_C2H2"/>
    <property type="match status" value="4"/>
</dbReference>
<comment type="caution">
    <text evidence="3">The sequence shown here is derived from an EMBL/GenBank/DDBJ whole genome shotgun (WGS) entry which is preliminary data.</text>
</comment>
<sequence>MADQYNFTAATYQSDDDFVPQPEEYPQYSLNPNGSAALPYPPPFQFTGNVHVYPNVHYSAPVYPWHMPAVPVHEPPFTNELIPTQAGLLASANPTPLYKVPPHKRQRSNDYGVGHGVGPSQPPQPGTQSISTCCSSCSDGEPCGQPECSPERNHVGECNQASCSQPCNSSCNFARHDYQPSVGSDWAYALQAQPQSQPQPNEEVMRGFSWGSQDTFPFYDPDTAVGSNIPLPIDPQLMSNHANQHIQPQQLQYSPIDQSRHTTPSLGMGHSTPNSAGLAPSPSLPRQSSLPFNATDSSMLSGTGTMFHGGMGTMTNNELNEFSCYWDNCNAEFSNPDDLHKHFHGNHLDPILKYSCPIPASTCPEIVGTDPIKHLHNIHNWQKNNCPDSSCQEIGPEFCDPAQLHNHFDQEHSIQPVEGLSCKWQACNAIIPGVVGLSNHLQTEHKFGFCVPVDEEINLTAGGKDITKTTSNETSVLPNRSTTTDNDEGLVLCCEWQMCTGLICGEIKSGKDAAKELQAHILADHLQQLSSKTGFFCKWKDCRRAQNKKLENKGFSQRGKLYRHMASHTTCKQLFKHDSVNNLIIEKTSVANAIYAVRCSQRHKP</sequence>
<evidence type="ECO:0000313" key="3">
    <source>
        <dbReference type="EMBL" id="KAL3420907.1"/>
    </source>
</evidence>
<feature type="compositionally biased region" description="Low complexity" evidence="1">
    <location>
        <begin position="278"/>
        <end position="291"/>
    </location>
</feature>
<accession>A0ABR4PCM5</accession>
<organism evidence="3 4">
    <name type="scientific">Phlyctema vagabunda</name>
    <dbReference type="NCBI Taxonomy" id="108571"/>
    <lineage>
        <taxon>Eukaryota</taxon>
        <taxon>Fungi</taxon>
        <taxon>Dikarya</taxon>
        <taxon>Ascomycota</taxon>
        <taxon>Pezizomycotina</taxon>
        <taxon>Leotiomycetes</taxon>
        <taxon>Helotiales</taxon>
        <taxon>Dermateaceae</taxon>
        <taxon>Phlyctema</taxon>
    </lineage>
</organism>
<feature type="domain" description="C2H2-type" evidence="2">
    <location>
        <begin position="324"/>
        <end position="347"/>
    </location>
</feature>
<reference evidence="3 4" key="1">
    <citation type="submission" date="2024-06" db="EMBL/GenBank/DDBJ databases">
        <title>Complete genome of Phlyctema vagabunda strain 19-DSS-EL-015.</title>
        <authorList>
            <person name="Fiorenzani C."/>
        </authorList>
    </citation>
    <scope>NUCLEOTIDE SEQUENCE [LARGE SCALE GENOMIC DNA]</scope>
    <source>
        <strain evidence="3 4">19-DSS-EL-015</strain>
    </source>
</reference>
<protein>
    <recommendedName>
        <fullName evidence="2">C2H2-type domain-containing protein</fullName>
    </recommendedName>
</protein>
<feature type="region of interest" description="Disordered" evidence="1">
    <location>
        <begin position="257"/>
        <end position="296"/>
    </location>
</feature>
<dbReference type="InterPro" id="IPR013087">
    <property type="entry name" value="Znf_C2H2_type"/>
</dbReference>
<dbReference type="EMBL" id="JBFCZG010000006">
    <property type="protein sequence ID" value="KAL3420907.1"/>
    <property type="molecule type" value="Genomic_DNA"/>
</dbReference>
<evidence type="ECO:0000259" key="2">
    <source>
        <dbReference type="PROSITE" id="PS00028"/>
    </source>
</evidence>
<keyword evidence="4" id="KW-1185">Reference proteome</keyword>
<dbReference type="InterPro" id="IPR036236">
    <property type="entry name" value="Znf_C2H2_sf"/>
</dbReference>
<dbReference type="Proteomes" id="UP001629113">
    <property type="component" value="Unassembled WGS sequence"/>
</dbReference>
<dbReference type="PROSITE" id="PS00028">
    <property type="entry name" value="ZINC_FINGER_C2H2_1"/>
    <property type="match status" value="1"/>
</dbReference>
<gene>
    <name evidence="3" type="ORF">PVAG01_07352</name>
</gene>